<sequence length="111" mass="13294">MFHITGTEDVGIIKPILPKERLIGFQKMNKNENYKLVFKGASHFIFSGRNQMPIDEKLIYKDIKIFTLAFWDMTLRDNQKAKKWLFDMLMEKRDEYEYGIRVKGKSLIDER</sequence>
<comment type="caution">
    <text evidence="1">The sequence shown here is derived from an EMBL/GenBank/DDBJ whole genome shotgun (WGS) entry which is preliminary data.</text>
</comment>
<dbReference type="Proteomes" id="UP000234857">
    <property type="component" value="Unassembled WGS sequence"/>
</dbReference>
<reference evidence="1 2" key="1">
    <citation type="submission" date="2017-11" db="EMBL/GenBank/DDBJ databases">
        <title>Genome-resolved metagenomics identifies genetic mobility, metabolic interactions, and unexpected diversity in perchlorate-reducing communities.</title>
        <authorList>
            <person name="Barnum T.P."/>
            <person name="Figueroa I.A."/>
            <person name="Carlstrom C.I."/>
            <person name="Lucas L.N."/>
            <person name="Engelbrektson A.L."/>
            <person name="Coates J.D."/>
        </authorList>
    </citation>
    <scope>NUCLEOTIDE SEQUENCE [LARGE SCALE GENOMIC DNA]</scope>
    <source>
        <strain evidence="1">BM706</strain>
    </source>
</reference>
<evidence type="ECO:0000313" key="2">
    <source>
        <dbReference type="Proteomes" id="UP000234857"/>
    </source>
</evidence>
<proteinExistence type="predicted"/>
<evidence type="ECO:0000313" key="1">
    <source>
        <dbReference type="EMBL" id="PLX17556.1"/>
    </source>
</evidence>
<accession>A0A2N5ZFZ0</accession>
<dbReference type="EMBL" id="PKTG01000085">
    <property type="protein sequence ID" value="PLX17556.1"/>
    <property type="molecule type" value="Genomic_DNA"/>
</dbReference>
<name>A0A2N5ZFZ0_MUIH1</name>
<protein>
    <submittedName>
        <fullName evidence="1">Uncharacterized protein</fullName>
    </submittedName>
</protein>
<dbReference type="AlphaFoldDB" id="A0A2N5ZFZ0"/>
<organism evidence="1 2">
    <name type="scientific">Muiribacterium halophilum</name>
    <dbReference type="NCBI Taxonomy" id="2053465"/>
    <lineage>
        <taxon>Bacteria</taxon>
        <taxon>Candidatus Muiribacteriota</taxon>
        <taxon>Candidatus Muiribacteriia</taxon>
        <taxon>Candidatus Muiribacteriales</taxon>
        <taxon>Candidatus Muiribacteriaceae</taxon>
        <taxon>Candidatus Muiribacterium</taxon>
    </lineage>
</organism>
<gene>
    <name evidence="1" type="ORF">C0601_07300</name>
</gene>